<keyword evidence="2" id="KW-1185">Reference proteome</keyword>
<dbReference type="Proteomes" id="UP001207468">
    <property type="component" value="Unassembled WGS sequence"/>
</dbReference>
<protein>
    <submittedName>
        <fullName evidence="1">Uncharacterized protein</fullName>
    </submittedName>
</protein>
<reference evidence="1" key="1">
    <citation type="submission" date="2021-03" db="EMBL/GenBank/DDBJ databases">
        <title>Evolutionary priming and transition to the ectomycorrhizal habit in an iconic lineage of mushroom-forming fungi: is preadaptation a requirement?</title>
        <authorList>
            <consortium name="DOE Joint Genome Institute"/>
            <person name="Looney B.P."/>
            <person name="Miyauchi S."/>
            <person name="Morin E."/>
            <person name="Drula E."/>
            <person name="Courty P.E."/>
            <person name="Chicoki N."/>
            <person name="Fauchery L."/>
            <person name="Kohler A."/>
            <person name="Kuo A."/>
            <person name="LaButti K."/>
            <person name="Pangilinan J."/>
            <person name="Lipzen A."/>
            <person name="Riley R."/>
            <person name="Andreopoulos W."/>
            <person name="He G."/>
            <person name="Johnson J."/>
            <person name="Barry K.W."/>
            <person name="Grigoriev I.V."/>
            <person name="Nagy L."/>
            <person name="Hibbett D."/>
            <person name="Henrissat B."/>
            <person name="Matheny P.B."/>
            <person name="Labbe J."/>
            <person name="Martin A.F."/>
        </authorList>
    </citation>
    <scope>NUCLEOTIDE SEQUENCE</scope>
    <source>
        <strain evidence="1">BPL698</strain>
    </source>
</reference>
<comment type="caution">
    <text evidence="1">The sequence shown here is derived from an EMBL/GenBank/DDBJ whole genome shotgun (WGS) entry which is preliminary data.</text>
</comment>
<accession>A0ACC0U7Q1</accession>
<evidence type="ECO:0000313" key="1">
    <source>
        <dbReference type="EMBL" id="KAI9507532.1"/>
    </source>
</evidence>
<sequence length="106" mass="11438">MLKRSLPHQQHPCATCGDESCTVGPSAHSVTPRGMIGTTNGLAQTVASVQRAIGPAIVASLFSLSLENNIMGGYGVFYGLTLCTFGVVFLASRLPPDRWRPERMWF</sequence>
<evidence type="ECO:0000313" key="2">
    <source>
        <dbReference type="Proteomes" id="UP001207468"/>
    </source>
</evidence>
<name>A0ACC0U7Q1_9AGAM</name>
<proteinExistence type="predicted"/>
<organism evidence="1 2">
    <name type="scientific">Russula earlei</name>
    <dbReference type="NCBI Taxonomy" id="71964"/>
    <lineage>
        <taxon>Eukaryota</taxon>
        <taxon>Fungi</taxon>
        <taxon>Dikarya</taxon>
        <taxon>Basidiomycota</taxon>
        <taxon>Agaricomycotina</taxon>
        <taxon>Agaricomycetes</taxon>
        <taxon>Russulales</taxon>
        <taxon>Russulaceae</taxon>
        <taxon>Russula</taxon>
    </lineage>
</organism>
<gene>
    <name evidence="1" type="ORF">F5148DRAFT_103337</name>
</gene>
<dbReference type="EMBL" id="JAGFNK010000121">
    <property type="protein sequence ID" value="KAI9507532.1"/>
    <property type="molecule type" value="Genomic_DNA"/>
</dbReference>